<reference evidence="1" key="2">
    <citation type="submission" date="2015-02" db="UniProtKB">
        <authorList>
            <consortium name="EnsemblMetazoa"/>
        </authorList>
    </citation>
    <scope>IDENTIFICATION</scope>
</reference>
<keyword evidence="2" id="KW-1185">Reference proteome</keyword>
<dbReference type="EnsemblMetazoa" id="SMAR002893-RA">
    <property type="protein sequence ID" value="SMAR002893-PA"/>
    <property type="gene ID" value="SMAR002893"/>
</dbReference>
<dbReference type="GO" id="GO:0001650">
    <property type="term" value="C:fibrillar center"/>
    <property type="evidence" value="ECO:0007669"/>
    <property type="project" value="TreeGrafter"/>
</dbReference>
<name>T1IPE2_STRMM</name>
<reference evidence="2" key="1">
    <citation type="submission" date="2011-05" db="EMBL/GenBank/DDBJ databases">
        <authorList>
            <person name="Richards S.R."/>
            <person name="Qu J."/>
            <person name="Jiang H."/>
            <person name="Jhangiani S.N."/>
            <person name="Agravi P."/>
            <person name="Goodspeed R."/>
            <person name="Gross S."/>
            <person name="Mandapat C."/>
            <person name="Jackson L."/>
            <person name="Mathew T."/>
            <person name="Pu L."/>
            <person name="Thornton R."/>
            <person name="Saada N."/>
            <person name="Wilczek-Boney K.B."/>
            <person name="Lee S."/>
            <person name="Kovar C."/>
            <person name="Wu Y."/>
            <person name="Scherer S.E."/>
            <person name="Worley K.C."/>
            <person name="Muzny D.M."/>
            <person name="Gibbs R."/>
        </authorList>
    </citation>
    <scope>NUCLEOTIDE SEQUENCE</scope>
    <source>
        <strain evidence="2">Brora</strain>
    </source>
</reference>
<dbReference type="HOGENOM" id="CLU_433016_0_0_1"/>
<organism evidence="1 2">
    <name type="scientific">Strigamia maritima</name>
    <name type="common">European centipede</name>
    <name type="synonym">Geophilus maritimus</name>
    <dbReference type="NCBI Taxonomy" id="126957"/>
    <lineage>
        <taxon>Eukaryota</taxon>
        <taxon>Metazoa</taxon>
        <taxon>Ecdysozoa</taxon>
        <taxon>Arthropoda</taxon>
        <taxon>Myriapoda</taxon>
        <taxon>Chilopoda</taxon>
        <taxon>Pleurostigmophora</taxon>
        <taxon>Geophilomorpha</taxon>
        <taxon>Linotaeniidae</taxon>
        <taxon>Strigamia</taxon>
    </lineage>
</organism>
<proteinExistence type="predicted"/>
<dbReference type="PANTHER" id="PTHR15319">
    <property type="entry name" value="TATA BOX-BINDING PROTEIN ASSOCIATED FACTOR RNA POLYMERASE I SUBUNIT C"/>
    <property type="match status" value="1"/>
</dbReference>
<dbReference type="InterPro" id="IPR036322">
    <property type="entry name" value="WD40_repeat_dom_sf"/>
</dbReference>
<dbReference type="EMBL" id="JH431258">
    <property type="status" value="NOT_ANNOTATED_CDS"/>
    <property type="molecule type" value="Genomic_DNA"/>
</dbReference>
<protein>
    <submittedName>
        <fullName evidence="1">Uncharacterized protein</fullName>
    </submittedName>
</protein>
<evidence type="ECO:0000313" key="1">
    <source>
        <dbReference type="EnsemblMetazoa" id="SMAR002893-PA"/>
    </source>
</evidence>
<sequence>MAEEAEYCVPAWDDLTYDYKSCSEIVKECRFDHGMMGIDVIKNTNVQNSQLTVSFAKSYRQMCFHSVTPSMPCVSPETISKYFFANLNLTKSEKARLASIRHELRKFQAAKRYKDHAAVIDLMFTDPVYVPDDDLPSFLKRYKKALLNTPDKESFWQHHRSALTTVDVEGKYYVLFSGGENFNKLRKLRLDGDWNNETQVHNLKSKCMKTFESENGPILQITTTKVQNSILGALRQRKKCYLYKINEKCKLENIDTLTTNDNFNLIIDVAPSPYIAGEFIYLTENGAIQTKKLDVNVAVDISKPLMNHHKPPISVHFGAHPRSIISASPKQIRLTDTRASCVRSFPLLSLPDVTLPPHDTICSTAPFVGNDDIIVITTTTSVLLLDQRYPDKYTMKWSHLLQHAPEMTSIKPLFDDREVIILAGSTKNQDVALMHVERKQSSIYTRCPTMHLSRPNDLLHFLPRGETHPVASLVSAPLIGIDLFPNDSLSSATVLQLSASGQMYAQNVRLGVQNGTESEWRVGPGMENGIDHNIDEWADEMGAKCVGARKLGKFHKREHMDASDLGAALRDYPKENIDEAFGLPQIFENDEENENCDYSIYGLREVEVMDYDDEISNKLANVWTSGEIEDEV</sequence>
<accession>T1IPE2</accession>
<dbReference type="Proteomes" id="UP000014500">
    <property type="component" value="Unassembled WGS sequence"/>
</dbReference>
<dbReference type="InterPro" id="IPR038801">
    <property type="entry name" value="TAF1C"/>
</dbReference>
<dbReference type="PANTHER" id="PTHR15319:SF1">
    <property type="entry name" value="TATA BOX-BINDING PROTEIN-ASSOCIATED FACTOR RNA POLYMERASE I SUBUNIT C"/>
    <property type="match status" value="1"/>
</dbReference>
<evidence type="ECO:0000313" key="2">
    <source>
        <dbReference type="Proteomes" id="UP000014500"/>
    </source>
</evidence>
<dbReference type="SUPFAM" id="SSF50978">
    <property type="entry name" value="WD40 repeat-like"/>
    <property type="match status" value="1"/>
</dbReference>
<dbReference type="AlphaFoldDB" id="T1IPE2"/>
<dbReference type="STRING" id="126957.T1IPE2"/>
<dbReference type="GO" id="GO:0001164">
    <property type="term" value="F:RNA polymerase I core promoter sequence-specific DNA binding"/>
    <property type="evidence" value="ECO:0007669"/>
    <property type="project" value="TreeGrafter"/>
</dbReference>